<proteinExistence type="predicted"/>
<evidence type="ECO:0000313" key="4">
    <source>
        <dbReference type="Proteomes" id="UP000225706"/>
    </source>
</evidence>
<keyword evidence="1" id="KW-0175">Coiled coil</keyword>
<name>A0A2B4SKW1_STYPI</name>
<keyword evidence="4" id="KW-1185">Reference proteome</keyword>
<evidence type="ECO:0000256" key="1">
    <source>
        <dbReference type="SAM" id="Coils"/>
    </source>
</evidence>
<accession>A0A2B4SKW1</accession>
<feature type="coiled-coil region" evidence="1">
    <location>
        <begin position="302"/>
        <end position="329"/>
    </location>
</feature>
<evidence type="ECO:0000256" key="2">
    <source>
        <dbReference type="SAM" id="MobiDB-lite"/>
    </source>
</evidence>
<feature type="region of interest" description="Disordered" evidence="2">
    <location>
        <begin position="797"/>
        <end position="855"/>
    </location>
</feature>
<sequence length="855" mass="95657">MPVQQNLPASNSPFTVEKYKRDLLKPSPKMYSWLCTKDDFESANNVTRNDSEDHMLTKPAFEACYNSSTVACDVPIVTSPEVAITSTFPDLLNKASTSSTSYHWSPTCLDLFHQSKIMVHADTCAEAWVDPIGDPDEVDDTPPNEKSLVISDTHSSVSDGVPNADKRALSNDEFKAVGELMACSLIQEGPAPCFLSINVYDYFIDGIASVQSDKWASLIIWPKWTLEWFQLLHRVSRLLQHLRPWTVKQPTVPRFDLESGDDIEVKTSDSETQDQHLETATTASGYTPTVNNHGYIYSGLPQRSTEEMLESAQERIRLLEKILEKKSLHMRNLAGFNLTAAKVARDGDCTFRSVARTLRPICNPEQSEILNHLKSVGLCKSEDEDTITMRQLFVEEIMKYDEEPLAFFPNQDREAFVERGNPLSSKPIFLAYHYYGAGHYDATKLVGAFDKQCLHGYLVLGRRIRENVRGKTKKSRVAVSIIEETSSESDDADVHELLVTTAENDFEGAKMSSANSQVAANQIYKYMAENQLFPAMQSAYCKYYSTETALLKVSNDILRAVDQNQEVVLVLLDLSAAFDTTVYNINYHKVVVVAIAKRYQKGEQMKKGMDIKLSKTNIRNQVGGSLLTSILSLGRTLLPTIGKTLGLSALSGLASEGASQVVKVISGRGVQTGGFLVPQNKINQLIQYRHSLIEKQKRDILGALQTGQGVHIKPTKYQMGSGIGTILASIGIPMAIDLVKNLISGKGAPQMGGPPLKGVPAYASTICKVQGQNLGKEILWLDSPFVPEVADEKYQNEADNLAEQRKRMEEEQQEKERKRIKEMKKKEKELEEERKKKIEGRGKRKRKKIEKKRRI</sequence>
<organism evidence="3 4">
    <name type="scientific">Stylophora pistillata</name>
    <name type="common">Smooth cauliflower coral</name>
    <dbReference type="NCBI Taxonomy" id="50429"/>
    <lineage>
        <taxon>Eukaryota</taxon>
        <taxon>Metazoa</taxon>
        <taxon>Cnidaria</taxon>
        <taxon>Anthozoa</taxon>
        <taxon>Hexacorallia</taxon>
        <taxon>Scleractinia</taxon>
        <taxon>Astrocoeniina</taxon>
        <taxon>Pocilloporidae</taxon>
        <taxon>Stylophora</taxon>
    </lineage>
</organism>
<reference evidence="4" key="1">
    <citation type="journal article" date="2017" name="bioRxiv">
        <title>Comparative analysis of the genomes of Stylophora pistillata and Acropora digitifera provides evidence for extensive differences between species of corals.</title>
        <authorList>
            <person name="Voolstra C.R."/>
            <person name="Li Y."/>
            <person name="Liew Y.J."/>
            <person name="Baumgarten S."/>
            <person name="Zoccola D."/>
            <person name="Flot J.-F."/>
            <person name="Tambutte S."/>
            <person name="Allemand D."/>
            <person name="Aranda M."/>
        </authorList>
    </citation>
    <scope>NUCLEOTIDE SEQUENCE [LARGE SCALE GENOMIC DNA]</scope>
</reference>
<dbReference type="Proteomes" id="UP000225706">
    <property type="component" value="Unassembled WGS sequence"/>
</dbReference>
<evidence type="ECO:0008006" key="5">
    <source>
        <dbReference type="Google" id="ProtNLM"/>
    </source>
</evidence>
<feature type="region of interest" description="Disordered" evidence="2">
    <location>
        <begin position="132"/>
        <end position="162"/>
    </location>
</feature>
<protein>
    <recommendedName>
        <fullName evidence="5">OTU domain-containing protein</fullName>
    </recommendedName>
</protein>
<gene>
    <name evidence="3" type="ORF">AWC38_SpisGene5197</name>
</gene>
<dbReference type="EMBL" id="LSMT01000057">
    <property type="protein sequence ID" value="PFX30006.1"/>
    <property type="molecule type" value="Genomic_DNA"/>
</dbReference>
<feature type="compositionally biased region" description="Basic and acidic residues" evidence="2">
    <location>
        <begin position="797"/>
        <end position="841"/>
    </location>
</feature>
<dbReference type="AlphaFoldDB" id="A0A2B4SKW1"/>
<feature type="compositionally biased region" description="Acidic residues" evidence="2">
    <location>
        <begin position="133"/>
        <end position="142"/>
    </location>
</feature>
<feature type="compositionally biased region" description="Basic residues" evidence="2">
    <location>
        <begin position="842"/>
        <end position="855"/>
    </location>
</feature>
<comment type="caution">
    <text evidence="3">The sequence shown here is derived from an EMBL/GenBank/DDBJ whole genome shotgun (WGS) entry which is preliminary data.</text>
</comment>
<evidence type="ECO:0000313" key="3">
    <source>
        <dbReference type="EMBL" id="PFX30006.1"/>
    </source>
</evidence>